<gene>
    <name evidence="2" type="ORF">Poly30_19250</name>
</gene>
<dbReference type="EMBL" id="CP036434">
    <property type="protein sequence ID" value="QDV06416.1"/>
    <property type="molecule type" value="Genomic_DNA"/>
</dbReference>
<evidence type="ECO:0000256" key="1">
    <source>
        <dbReference type="SAM" id="SignalP"/>
    </source>
</evidence>
<organism evidence="2 3">
    <name type="scientific">Saltatorellus ferox</name>
    <dbReference type="NCBI Taxonomy" id="2528018"/>
    <lineage>
        <taxon>Bacteria</taxon>
        <taxon>Pseudomonadati</taxon>
        <taxon>Planctomycetota</taxon>
        <taxon>Planctomycetia</taxon>
        <taxon>Planctomycetia incertae sedis</taxon>
        <taxon>Saltatorellus</taxon>
    </lineage>
</organism>
<keyword evidence="3" id="KW-1185">Reference proteome</keyword>
<reference evidence="2 3" key="1">
    <citation type="submission" date="2019-02" db="EMBL/GenBank/DDBJ databases">
        <title>Deep-cultivation of Planctomycetes and their phenomic and genomic characterization uncovers novel biology.</title>
        <authorList>
            <person name="Wiegand S."/>
            <person name="Jogler M."/>
            <person name="Boedeker C."/>
            <person name="Pinto D."/>
            <person name="Vollmers J."/>
            <person name="Rivas-Marin E."/>
            <person name="Kohn T."/>
            <person name="Peeters S.H."/>
            <person name="Heuer A."/>
            <person name="Rast P."/>
            <person name="Oberbeckmann S."/>
            <person name="Bunk B."/>
            <person name="Jeske O."/>
            <person name="Meyerdierks A."/>
            <person name="Storesund J.E."/>
            <person name="Kallscheuer N."/>
            <person name="Luecker S."/>
            <person name="Lage O.M."/>
            <person name="Pohl T."/>
            <person name="Merkel B.J."/>
            <person name="Hornburger P."/>
            <person name="Mueller R.-W."/>
            <person name="Bruemmer F."/>
            <person name="Labrenz M."/>
            <person name="Spormann A.M."/>
            <person name="Op den Camp H."/>
            <person name="Overmann J."/>
            <person name="Amann R."/>
            <person name="Jetten M.S.M."/>
            <person name="Mascher T."/>
            <person name="Medema M.H."/>
            <person name="Devos D.P."/>
            <person name="Kaster A.-K."/>
            <person name="Ovreas L."/>
            <person name="Rohde M."/>
            <person name="Galperin M.Y."/>
            <person name="Jogler C."/>
        </authorList>
    </citation>
    <scope>NUCLEOTIDE SEQUENCE [LARGE SCALE GENOMIC DNA]</scope>
    <source>
        <strain evidence="2 3">Poly30</strain>
    </source>
</reference>
<evidence type="ECO:0000313" key="2">
    <source>
        <dbReference type="EMBL" id="QDV06416.1"/>
    </source>
</evidence>
<name>A0A518EQP9_9BACT</name>
<dbReference type="Proteomes" id="UP000320390">
    <property type="component" value="Chromosome"/>
</dbReference>
<evidence type="ECO:0000313" key="3">
    <source>
        <dbReference type="Proteomes" id="UP000320390"/>
    </source>
</evidence>
<keyword evidence="1" id="KW-0732">Signal</keyword>
<feature type="signal peptide" evidence="1">
    <location>
        <begin position="1"/>
        <end position="18"/>
    </location>
</feature>
<accession>A0A518EQP9</accession>
<protein>
    <recommendedName>
        <fullName evidence="4">Secreted protein</fullName>
    </recommendedName>
</protein>
<dbReference type="RefSeq" id="WP_145196577.1">
    <property type="nucleotide sequence ID" value="NZ_CP036434.1"/>
</dbReference>
<evidence type="ECO:0008006" key="4">
    <source>
        <dbReference type="Google" id="ProtNLM"/>
    </source>
</evidence>
<sequence precursor="true">MRNLLLALAVSFTPIAAASVGASVGLSAGHSAGPGALLRESGHPARDLGDLVRGLGAPRLEERVQAEAEIATVLRQTLGGAGGGASAGTPRDRYESAIRELRASLIALSGPGGPPSSEETHAGAAASRRRLSVILGGDDRLLGFAVQLAADGHPAVRPVGKDALIAQLNRWSRSALSEPSNGAFDVPRQELGLPEPMLQRASFRVALDPNGTEPDAATDSSGASAFDLLDRRGGAPVPIVVDPSFVERMARRPAVRLGAARIEGSWDELLEQLCVIHDGAFQLQGYRYPGEVFPSDRVEAGDEQPPARAWIHVVQRGTTQLAPEGRGLRELGAERIAAWCRDVITEGNLIRQSAAARALGVLDWPAAVHWLEQRWAWYGDVVALEGLMAAAARGRVAPSLQDPRCLRSILDLVERDARSLASLAEARSLALAPETIQGTGDAYAASARGFEERLHRLSIGLRQLVPMLVVGQGAEEARVVPADGFLFEDFERASPEGQWLRLAVAEGLGVESSVAAAAARRVLSEPSPVASPIGAVKQRAVLRQALRTLGIVQPRGDRRAEVKIPQLNRLFSEDGPGARDLRGLGLELARLRFFDREETPGFPSPELRRQREPLTQLIIWAALVAEERAPEVAKGPSKGPGWASVILRSAVEDLQPGPSPDVRQIERSALWKAAQELRALGGHPLQALNRWVGGSLGTAKGQVLDSALLRVGAAGAEARNEAMERSVRVLESAGALAAVEGELVERAWLDLAALVGDEALGRRARRLLLESLTRGMDKSAQPSGTSSTLVYAAERALRSLQEARLDADAEDFRQALRQAAQRADHPLAQRFLQIDWPPSPTAVARDLERLEPVHPPVYSF</sequence>
<dbReference type="AlphaFoldDB" id="A0A518EQP9"/>
<proteinExistence type="predicted"/>
<feature type="chain" id="PRO_5022088271" description="Secreted protein" evidence="1">
    <location>
        <begin position="19"/>
        <end position="860"/>
    </location>
</feature>